<evidence type="ECO:0000313" key="2">
    <source>
        <dbReference type="Proteomes" id="UP000790709"/>
    </source>
</evidence>
<reference evidence="1" key="1">
    <citation type="journal article" date="2021" name="New Phytol.">
        <title>Evolutionary innovations through gain and loss of genes in the ectomycorrhizal Boletales.</title>
        <authorList>
            <person name="Wu G."/>
            <person name="Miyauchi S."/>
            <person name="Morin E."/>
            <person name="Kuo A."/>
            <person name="Drula E."/>
            <person name="Varga T."/>
            <person name="Kohler A."/>
            <person name="Feng B."/>
            <person name="Cao Y."/>
            <person name="Lipzen A."/>
            <person name="Daum C."/>
            <person name="Hundley H."/>
            <person name="Pangilinan J."/>
            <person name="Johnson J."/>
            <person name="Barry K."/>
            <person name="LaButti K."/>
            <person name="Ng V."/>
            <person name="Ahrendt S."/>
            <person name="Min B."/>
            <person name="Choi I.G."/>
            <person name="Park H."/>
            <person name="Plett J.M."/>
            <person name="Magnuson J."/>
            <person name="Spatafora J.W."/>
            <person name="Nagy L.G."/>
            <person name="Henrissat B."/>
            <person name="Grigoriev I.V."/>
            <person name="Yang Z.L."/>
            <person name="Xu J."/>
            <person name="Martin F.M."/>
        </authorList>
    </citation>
    <scope>NUCLEOTIDE SEQUENCE</scope>
    <source>
        <strain evidence="1">KUC20120723A-06</strain>
    </source>
</reference>
<organism evidence="1 2">
    <name type="scientific">Leucogyrophana mollusca</name>
    <dbReference type="NCBI Taxonomy" id="85980"/>
    <lineage>
        <taxon>Eukaryota</taxon>
        <taxon>Fungi</taxon>
        <taxon>Dikarya</taxon>
        <taxon>Basidiomycota</taxon>
        <taxon>Agaricomycotina</taxon>
        <taxon>Agaricomycetes</taxon>
        <taxon>Agaricomycetidae</taxon>
        <taxon>Boletales</taxon>
        <taxon>Boletales incertae sedis</taxon>
        <taxon>Leucogyrophana</taxon>
    </lineage>
</organism>
<comment type="caution">
    <text evidence="1">The sequence shown here is derived from an EMBL/GenBank/DDBJ whole genome shotgun (WGS) entry which is preliminary data.</text>
</comment>
<proteinExistence type="predicted"/>
<protein>
    <submittedName>
        <fullName evidence="1">Uncharacterized protein</fullName>
    </submittedName>
</protein>
<gene>
    <name evidence="1" type="ORF">BV22DRAFT_1037406</name>
</gene>
<evidence type="ECO:0000313" key="1">
    <source>
        <dbReference type="EMBL" id="KAH7922510.1"/>
    </source>
</evidence>
<accession>A0ACB8B9Z3</accession>
<name>A0ACB8B9Z3_9AGAM</name>
<keyword evidence="2" id="KW-1185">Reference proteome</keyword>
<dbReference type="EMBL" id="MU266482">
    <property type="protein sequence ID" value="KAH7922510.1"/>
    <property type="molecule type" value="Genomic_DNA"/>
</dbReference>
<dbReference type="Proteomes" id="UP000790709">
    <property type="component" value="Unassembled WGS sequence"/>
</dbReference>
<sequence length="119" mass="12748">MLSRATVIGFLAFAGLAAATCKPTPLNGKDRVFAGWTTSDCKGDAAHTFSGKFSGNSLDAKHCTSFDKSTHLNDQLTSWAFTTGRGHGTHQEFWGTMVCTNTGLDVRHTSSSRVCPNSF</sequence>